<protein>
    <recommendedName>
        <fullName evidence="1">Endonuclease/exonuclease/phosphatase domain-containing protein</fullName>
    </recommendedName>
</protein>
<dbReference type="InterPro" id="IPR036691">
    <property type="entry name" value="Endo/exonu/phosph_ase_sf"/>
</dbReference>
<accession>A0A445DU00</accession>
<proteinExistence type="predicted"/>
<name>A0A445DU00_ARAHY</name>
<dbReference type="AlphaFoldDB" id="A0A445DU00"/>
<evidence type="ECO:0000259" key="1">
    <source>
        <dbReference type="Pfam" id="PF03372"/>
    </source>
</evidence>
<dbReference type="GO" id="GO:0003824">
    <property type="term" value="F:catalytic activity"/>
    <property type="evidence" value="ECO:0007669"/>
    <property type="project" value="InterPro"/>
</dbReference>
<evidence type="ECO:0000313" key="3">
    <source>
        <dbReference type="Proteomes" id="UP000289738"/>
    </source>
</evidence>
<gene>
    <name evidence="2" type="ORF">Ahy_A03g012721</name>
</gene>
<dbReference type="PANTHER" id="PTHR35218">
    <property type="entry name" value="RNASE H DOMAIN-CONTAINING PROTEIN"/>
    <property type="match status" value="1"/>
</dbReference>
<evidence type="ECO:0000313" key="2">
    <source>
        <dbReference type="EMBL" id="RYR66665.1"/>
    </source>
</evidence>
<dbReference type="Proteomes" id="UP000289738">
    <property type="component" value="Chromosome A03"/>
</dbReference>
<reference evidence="2 3" key="1">
    <citation type="submission" date="2019-01" db="EMBL/GenBank/DDBJ databases">
        <title>Sequencing of cultivated peanut Arachis hypogaea provides insights into genome evolution and oil improvement.</title>
        <authorList>
            <person name="Chen X."/>
        </authorList>
    </citation>
    <scope>NUCLEOTIDE SEQUENCE [LARGE SCALE GENOMIC DNA]</scope>
    <source>
        <strain evidence="3">cv. Fuhuasheng</strain>
        <tissue evidence="2">Leaves</tissue>
    </source>
</reference>
<dbReference type="STRING" id="3818.A0A445DU00"/>
<dbReference type="InterPro" id="IPR005135">
    <property type="entry name" value="Endo/exonuclease/phosphatase"/>
</dbReference>
<dbReference type="Gene3D" id="3.60.10.10">
    <property type="entry name" value="Endonuclease/exonuclease/phosphatase"/>
    <property type="match status" value="1"/>
</dbReference>
<sequence>MNIISWNCRGASAKGFHTTFLDLNSRYKSNFCILLETHISGKKAKNVIKNLGFDAWCISEAEGFSGGIWCLWKSAFWKVKPILTHKQLVHLEVQWENEDPWFFTAVYGSLQTANRRVLWEMIEDIAANTNGPWCLGGDFNSILSLEDSGGSSNLSIDTTRFLNCINTCGLNDLNFSGPPFTWQRNNVKRRLDRYLSNLDFTDRFKEVGVKHLTKLKSDHLPILLDFQMAHLEEVNKPFRFLAPWVLHEDYNNLVKRSWDNRNNFTQNIANFTQEVKIWNREVFGHIFRKKQRILSRLEGITKNLTFNPNPFLDKLQKELWLEYEGIAVQEEVYWQ</sequence>
<feature type="domain" description="Endonuclease/exonuclease/phosphatase" evidence="1">
    <location>
        <begin position="4"/>
        <end position="219"/>
    </location>
</feature>
<dbReference type="Pfam" id="PF03372">
    <property type="entry name" value="Exo_endo_phos"/>
    <property type="match status" value="1"/>
</dbReference>
<dbReference type="PANTHER" id="PTHR35218:SF9">
    <property type="entry name" value="ENDONUCLEASE_EXONUCLEASE_PHOSPHATASE DOMAIN-CONTAINING PROTEIN"/>
    <property type="match status" value="1"/>
</dbReference>
<comment type="caution">
    <text evidence="2">The sequence shown here is derived from an EMBL/GenBank/DDBJ whole genome shotgun (WGS) entry which is preliminary data.</text>
</comment>
<keyword evidence="3" id="KW-1185">Reference proteome</keyword>
<dbReference type="EMBL" id="SDMP01000003">
    <property type="protein sequence ID" value="RYR66665.1"/>
    <property type="molecule type" value="Genomic_DNA"/>
</dbReference>
<dbReference type="SUPFAM" id="SSF56219">
    <property type="entry name" value="DNase I-like"/>
    <property type="match status" value="1"/>
</dbReference>
<organism evidence="2 3">
    <name type="scientific">Arachis hypogaea</name>
    <name type="common">Peanut</name>
    <dbReference type="NCBI Taxonomy" id="3818"/>
    <lineage>
        <taxon>Eukaryota</taxon>
        <taxon>Viridiplantae</taxon>
        <taxon>Streptophyta</taxon>
        <taxon>Embryophyta</taxon>
        <taxon>Tracheophyta</taxon>
        <taxon>Spermatophyta</taxon>
        <taxon>Magnoliopsida</taxon>
        <taxon>eudicotyledons</taxon>
        <taxon>Gunneridae</taxon>
        <taxon>Pentapetalae</taxon>
        <taxon>rosids</taxon>
        <taxon>fabids</taxon>
        <taxon>Fabales</taxon>
        <taxon>Fabaceae</taxon>
        <taxon>Papilionoideae</taxon>
        <taxon>50 kb inversion clade</taxon>
        <taxon>dalbergioids sensu lato</taxon>
        <taxon>Dalbergieae</taxon>
        <taxon>Pterocarpus clade</taxon>
        <taxon>Arachis</taxon>
    </lineage>
</organism>